<proteinExistence type="predicted"/>
<evidence type="ECO:0000256" key="1">
    <source>
        <dbReference type="SAM" id="MobiDB-lite"/>
    </source>
</evidence>
<gene>
    <name evidence="2" type="ORF">DWE98_13510</name>
</gene>
<keyword evidence="3" id="KW-1185">Reference proteome</keyword>
<sequence length="333" mass="37115">MWPFPTRIIDDETVAWQLGVFEWFIRNLADGYSMGDSTLVVAGRGHFIADDERGHALAERIFDQIRRYIRVGPECRIDLVQQPPRRGSIVNERVALVHDKPEPLGTCRMLAPGAFEISYDADLLKDQENLVSTFVHELAHVLVPPGTELPVEAEEYEFVIDLCTAFLGFGVFLSNTSPERVTSGDWSWWRGGGYLPVNDRVMATALFVVLKDGIGDRATALTYLRPELRGTFKKALRQLGRFKGEIARLRQLDRESADAYEAEVSRTGQGKAEEREPAAAFSPISTSTAISIQMPPVGPRVTFETGAPRRQRSVSEVTEMDAGQSIEGARPLH</sequence>
<dbReference type="RefSeq" id="WP_114829783.1">
    <property type="nucleotide sequence ID" value="NZ_QQTO01000033.1"/>
</dbReference>
<dbReference type="AlphaFoldDB" id="A0A370L6C0"/>
<protein>
    <submittedName>
        <fullName evidence="2">Uncharacterized protein</fullName>
    </submittedName>
</protein>
<dbReference type="EMBL" id="QQTP01000006">
    <property type="protein sequence ID" value="RDJ24687.1"/>
    <property type="molecule type" value="Genomic_DNA"/>
</dbReference>
<comment type="caution">
    <text evidence="2">The sequence shown here is derived from an EMBL/GenBank/DDBJ whole genome shotgun (WGS) entry which is preliminary data.</text>
</comment>
<accession>A0A370L6C0</accession>
<name>A0A370L6C0_9HYPH</name>
<feature type="region of interest" description="Disordered" evidence="1">
    <location>
        <begin position="260"/>
        <end position="333"/>
    </location>
</feature>
<evidence type="ECO:0000313" key="3">
    <source>
        <dbReference type="Proteomes" id="UP000255207"/>
    </source>
</evidence>
<dbReference type="Proteomes" id="UP000255207">
    <property type="component" value="Unassembled WGS sequence"/>
</dbReference>
<dbReference type="OrthoDB" id="7170694at2"/>
<organism evidence="2 3">
    <name type="scientific">Bosea caraganae</name>
    <dbReference type="NCBI Taxonomy" id="2763117"/>
    <lineage>
        <taxon>Bacteria</taxon>
        <taxon>Pseudomonadati</taxon>
        <taxon>Pseudomonadota</taxon>
        <taxon>Alphaproteobacteria</taxon>
        <taxon>Hyphomicrobiales</taxon>
        <taxon>Boseaceae</taxon>
        <taxon>Bosea</taxon>
    </lineage>
</organism>
<evidence type="ECO:0000313" key="2">
    <source>
        <dbReference type="EMBL" id="RDJ24687.1"/>
    </source>
</evidence>
<reference evidence="3" key="1">
    <citation type="submission" date="2018-07" db="EMBL/GenBank/DDBJ databases">
        <authorList>
            <person name="Safronova V.I."/>
            <person name="Chirak E.R."/>
            <person name="Sazanova A.L."/>
        </authorList>
    </citation>
    <scope>NUCLEOTIDE SEQUENCE [LARGE SCALE GENOMIC DNA]</scope>
    <source>
        <strain evidence="3">RCAM04685</strain>
    </source>
</reference>